<evidence type="ECO:0000313" key="9">
    <source>
        <dbReference type="EMBL" id="KAK9393682.1"/>
    </source>
</evidence>
<feature type="compositionally biased region" description="Polar residues" evidence="6">
    <location>
        <begin position="646"/>
        <end position="659"/>
    </location>
</feature>
<dbReference type="Gene3D" id="2.30.42.10">
    <property type="match status" value="1"/>
</dbReference>
<comment type="similarity">
    <text evidence="2">Belongs to the shroom family.</text>
</comment>
<proteinExistence type="inferred from homology"/>
<evidence type="ECO:0000256" key="4">
    <source>
        <dbReference type="ARBA" id="ARBA00023212"/>
    </source>
</evidence>
<dbReference type="SMART" id="SM00228">
    <property type="entry name" value="PDZ"/>
    <property type="match status" value="1"/>
</dbReference>
<comment type="subcellular location">
    <subcellularLocation>
        <location evidence="1">Cytoplasm</location>
        <location evidence="1">Cytoskeleton</location>
    </subcellularLocation>
</comment>
<feature type="region of interest" description="Disordered" evidence="6">
    <location>
        <begin position="1127"/>
        <end position="1158"/>
    </location>
</feature>
<dbReference type="PROSITE" id="PS50106">
    <property type="entry name" value="PDZ"/>
    <property type="match status" value="1"/>
</dbReference>
<evidence type="ECO:0000259" key="7">
    <source>
        <dbReference type="PROSITE" id="PS50106"/>
    </source>
</evidence>
<feature type="compositionally biased region" description="Basic and acidic residues" evidence="6">
    <location>
        <begin position="851"/>
        <end position="861"/>
    </location>
</feature>
<dbReference type="InterPro" id="IPR027685">
    <property type="entry name" value="Shroom_fam"/>
</dbReference>
<dbReference type="EMBL" id="JAOTOJ010000013">
    <property type="protein sequence ID" value="KAK9393682.1"/>
    <property type="molecule type" value="Genomic_DNA"/>
</dbReference>
<feature type="compositionally biased region" description="Basic and acidic residues" evidence="6">
    <location>
        <begin position="877"/>
        <end position="892"/>
    </location>
</feature>
<dbReference type="GO" id="GO:0051015">
    <property type="term" value="F:actin filament binding"/>
    <property type="evidence" value="ECO:0007669"/>
    <property type="project" value="InterPro"/>
</dbReference>
<feature type="compositionally biased region" description="Basic residues" evidence="6">
    <location>
        <begin position="699"/>
        <end position="710"/>
    </location>
</feature>
<feature type="region of interest" description="Disordered" evidence="6">
    <location>
        <begin position="726"/>
        <end position="770"/>
    </location>
</feature>
<dbReference type="Proteomes" id="UP001474421">
    <property type="component" value="Unassembled WGS sequence"/>
</dbReference>
<evidence type="ECO:0000256" key="5">
    <source>
        <dbReference type="SAM" id="Coils"/>
    </source>
</evidence>
<feature type="region of interest" description="Disordered" evidence="6">
    <location>
        <begin position="1364"/>
        <end position="1391"/>
    </location>
</feature>
<feature type="compositionally biased region" description="Low complexity" evidence="6">
    <location>
        <begin position="368"/>
        <end position="380"/>
    </location>
</feature>
<name>A0AAW1AV99_CROAD</name>
<protein>
    <submittedName>
        <fullName evidence="9">Protein Shroom4</fullName>
    </submittedName>
</protein>
<feature type="compositionally biased region" description="Pro residues" evidence="6">
    <location>
        <begin position="1145"/>
        <end position="1154"/>
    </location>
</feature>
<dbReference type="Pfam" id="PF08687">
    <property type="entry name" value="ASD2"/>
    <property type="match status" value="1"/>
</dbReference>
<evidence type="ECO:0000259" key="8">
    <source>
        <dbReference type="PROSITE" id="PS51307"/>
    </source>
</evidence>
<dbReference type="PANTHER" id="PTHR15012:SF35">
    <property type="entry name" value="PROTEIN SHROOM4"/>
    <property type="match status" value="1"/>
</dbReference>
<sequence length="1607" mass="175455">MELPTGSCVAPLGWETLGKFSGTGGALCQGPFCHCTKSASPEPPAAPSPPGKGSAFPERILLRPSAVGDEDGGAGQELFCLGSSTYETCFLSTLSSTLCARLLRLLCADGLNPPALMLCAGVFMAAPLKRLGHNAGILFQRGDLCLSRALCPLVERHGSKVFPGSQPQRAEQSGLAQGLREKLDQVFLLEKINSDSSLLLSRWVWLFHSRMPRPCGLSVEDGGKAALSQKMRSGDELVNINGTPLYGSRQEALILIKGSYRTLKMIIRRRNVPFIRPHSWHLAKLSKDQTEGTMTFPADPLSLSWHLDCETSDLPLPWNPLSPHCTTEKNGSLGSMESLDPTSQTYYEGSLFPIDQAMYQSKRDSAYSSFSASSSTSDSALRPEEASSVDGTQPGQLPEPRYLQTGGEPAGLPSPASGVRLPSSVQSGSLPSPAKAAAVPPQPPMRQDSLRACNSPLEDPRAPSHTGSLCPEDRWSSDTALCTPGRDPHGQLATTGPLKDSPVTDQYYLLSSHTESHSGMMKKGPQTTPSSLAESPSCPVGDPPEEKERTGEANNHAEPPSSWKAGWAGPFRHRHSIPEHMLVAQLQALDVSRGQEGPHWTVSPLHKEQKGMQAPEPWLNPDQCGQNSWAPAEEPDCPPTAEEGSPSPQGTCTALTALSGSPPLPALGNASTPQPRFQAAPHIDGLPDTQRSLPTAQKAQHRSAQIRRRSDRFATNLRNEIQWRKAQLQKAKGPGGLRCEEEPPPEEPPSHTATPALGEGRFRGSSGLPAVAPKRWGPELSVFGEAKAPCSPRRLSGDLVPKEKPLPLICAGGGGGGRWRWSPQHKLQPQESEPGPSSQPPSEEPGLWPFADRRKFFEETSRPLPTRPYGSLQGRLDGTRTPEAEKSGSTEHGDFLCHSLDQSYRCPSSPPKYQDFQPEILGPCKSLARSGMDTERWWALPCSCAIRESCAYSFRDECAMLHSKNIPVPPSHHAHRCHPCSWSCHNECCCPGQQKLLEDGDSWQARKRFQMEFPLDEWEPSAVNRASSHTVSQLLQHKVAFARISPYWTCFERTEPAGPPLCRASSTHDLSWDCEQPRRVTEKRGLEGGPSEAHKPLLRERAYSESHLCTEPAGVSVREWQEALLAKAEETSPKSPPCQARRRGPPPPRPPPPNWEKYRPARASHQHLLPAQACLPVRARDSWAPGQPGFEAARQRSQSLPAEQLWHHRPQLQCPRLPCAGPDSAPSTPKQDNSHYYCHGSPSRSLEWLMTEASDWSAPSRAASSLEGAATEAHPLVGEQETSAGSPSEQPHIWRVPVSQDAAGESHKSGPPPLRLSSEELMRDVAGKDRSLAGVLSSGFGLRSAAEVMGDLFAASSCPLWPRQDWLPPGSGPSCPERQQSSPESGGAPPSYLTYLNLSAGTAELLNKMKEPSELAAASSEEDLAQKKVQLIESIGRKLVVLQEAQQSLQDDLSANTALGREVENYIKAACKPHEFEKFRLAIGDLDKVVNLLLSLSGRLARVENTLIGLNAEEEEEKMALLAKKRQLTAQLEDAKELQEHVAQREQLVFASISRCLPPEQLQDYQHFVRMKSALAIQQRQLDDKIKLGEEQLHCLWESLALRPREH</sequence>
<feature type="region of interest" description="Disordered" evidence="6">
    <location>
        <begin position="368"/>
        <end position="570"/>
    </location>
</feature>
<keyword evidence="3" id="KW-0963">Cytoplasm</keyword>
<feature type="region of interest" description="Disordered" evidence="6">
    <location>
        <begin position="594"/>
        <end position="713"/>
    </location>
</feature>
<accession>A0AAW1AV99</accession>
<organism evidence="9 10">
    <name type="scientific">Crotalus adamanteus</name>
    <name type="common">Eastern diamondback rattlesnake</name>
    <dbReference type="NCBI Taxonomy" id="8729"/>
    <lineage>
        <taxon>Eukaryota</taxon>
        <taxon>Metazoa</taxon>
        <taxon>Chordata</taxon>
        <taxon>Craniata</taxon>
        <taxon>Vertebrata</taxon>
        <taxon>Euteleostomi</taxon>
        <taxon>Lepidosauria</taxon>
        <taxon>Squamata</taxon>
        <taxon>Bifurcata</taxon>
        <taxon>Unidentata</taxon>
        <taxon>Episquamata</taxon>
        <taxon>Toxicofera</taxon>
        <taxon>Serpentes</taxon>
        <taxon>Colubroidea</taxon>
        <taxon>Viperidae</taxon>
        <taxon>Crotalinae</taxon>
        <taxon>Crotalus</taxon>
    </lineage>
</organism>
<dbReference type="Gene3D" id="6.10.250.3120">
    <property type="match status" value="1"/>
</dbReference>
<comment type="caution">
    <text evidence="9">The sequence shown here is derived from an EMBL/GenBank/DDBJ whole genome shotgun (WGS) entry which is preliminary data.</text>
</comment>
<dbReference type="InterPro" id="IPR014799">
    <property type="entry name" value="ASD2_dom"/>
</dbReference>
<feature type="compositionally biased region" description="Polar residues" evidence="6">
    <location>
        <begin position="525"/>
        <end position="534"/>
    </location>
</feature>
<dbReference type="GO" id="GO:0016324">
    <property type="term" value="C:apical plasma membrane"/>
    <property type="evidence" value="ECO:0007669"/>
    <property type="project" value="TreeGrafter"/>
</dbReference>
<dbReference type="PROSITE" id="PS51307">
    <property type="entry name" value="ASD2"/>
    <property type="match status" value="1"/>
</dbReference>
<dbReference type="GO" id="GO:0005912">
    <property type="term" value="C:adherens junction"/>
    <property type="evidence" value="ECO:0007669"/>
    <property type="project" value="TreeGrafter"/>
</dbReference>
<evidence type="ECO:0000256" key="6">
    <source>
        <dbReference type="SAM" id="MobiDB-lite"/>
    </source>
</evidence>
<feature type="domain" description="PDZ" evidence="7">
    <location>
        <begin position="218"/>
        <end position="271"/>
    </location>
</feature>
<feature type="region of interest" description="Disordered" evidence="6">
    <location>
        <begin position="810"/>
        <end position="892"/>
    </location>
</feature>
<feature type="region of interest" description="Disordered" evidence="6">
    <location>
        <begin position="1078"/>
        <end position="1098"/>
    </location>
</feature>
<dbReference type="InterPro" id="IPR001478">
    <property type="entry name" value="PDZ"/>
</dbReference>
<evidence type="ECO:0000313" key="10">
    <source>
        <dbReference type="Proteomes" id="UP001474421"/>
    </source>
</evidence>
<keyword evidence="5" id="KW-0175">Coiled coil</keyword>
<feature type="domain" description="ASD2" evidence="8">
    <location>
        <begin position="1319"/>
        <end position="1601"/>
    </location>
</feature>
<dbReference type="GO" id="GO:0043296">
    <property type="term" value="C:apical junction complex"/>
    <property type="evidence" value="ECO:0007669"/>
    <property type="project" value="TreeGrafter"/>
</dbReference>
<evidence type="ECO:0000256" key="2">
    <source>
        <dbReference type="ARBA" id="ARBA00006469"/>
    </source>
</evidence>
<dbReference type="GO" id="GO:0007015">
    <property type="term" value="P:actin filament organization"/>
    <property type="evidence" value="ECO:0007669"/>
    <property type="project" value="TreeGrafter"/>
</dbReference>
<dbReference type="PANTHER" id="PTHR15012">
    <property type="entry name" value="APICAL PROTEIN/SHROOM-RELATED"/>
    <property type="match status" value="1"/>
</dbReference>
<reference evidence="9 10" key="1">
    <citation type="journal article" date="2024" name="Proc. Natl. Acad. Sci. U.S.A.">
        <title>The genetic regulatory architecture and epigenomic basis for age-related changes in rattlesnake venom.</title>
        <authorList>
            <person name="Hogan M.P."/>
            <person name="Holding M.L."/>
            <person name="Nystrom G.S."/>
            <person name="Colston T.J."/>
            <person name="Bartlett D.A."/>
            <person name="Mason A.J."/>
            <person name="Ellsworth S.A."/>
            <person name="Rautsaw R.M."/>
            <person name="Lawrence K.C."/>
            <person name="Strickland J.L."/>
            <person name="He B."/>
            <person name="Fraser P."/>
            <person name="Margres M.J."/>
            <person name="Gilbert D.M."/>
            <person name="Gibbs H.L."/>
            <person name="Parkinson C.L."/>
            <person name="Rokyta D.R."/>
        </authorList>
    </citation>
    <scope>NUCLEOTIDE SEQUENCE [LARGE SCALE GENOMIC DNA]</scope>
    <source>
        <strain evidence="9">DRR0105</strain>
    </source>
</reference>
<feature type="region of interest" description="Disordered" evidence="6">
    <location>
        <begin position="1213"/>
        <end position="1236"/>
    </location>
</feature>
<dbReference type="SUPFAM" id="SSF50156">
    <property type="entry name" value="PDZ domain-like"/>
    <property type="match status" value="1"/>
</dbReference>
<dbReference type="InterPro" id="IPR036034">
    <property type="entry name" value="PDZ_sf"/>
</dbReference>
<evidence type="ECO:0000256" key="1">
    <source>
        <dbReference type="ARBA" id="ARBA00004245"/>
    </source>
</evidence>
<dbReference type="GO" id="GO:0030864">
    <property type="term" value="C:cortical actin cytoskeleton"/>
    <property type="evidence" value="ECO:0007669"/>
    <property type="project" value="TreeGrafter"/>
</dbReference>
<feature type="coiled-coil region" evidence="5">
    <location>
        <begin position="1511"/>
        <end position="1545"/>
    </location>
</feature>
<feature type="compositionally biased region" description="Polar residues" evidence="6">
    <location>
        <begin position="689"/>
        <end position="698"/>
    </location>
</feature>
<keyword evidence="10" id="KW-1185">Reference proteome</keyword>
<evidence type="ECO:0000256" key="3">
    <source>
        <dbReference type="ARBA" id="ARBA00022490"/>
    </source>
</evidence>
<keyword evidence="4" id="KW-0206">Cytoskeleton</keyword>
<gene>
    <name evidence="9" type="ORF">NXF25_016134</name>
</gene>